<dbReference type="PANTHER" id="PTHR10587:SF133">
    <property type="entry name" value="CHITIN DEACETYLASE 1-RELATED"/>
    <property type="match status" value="1"/>
</dbReference>
<dbReference type="InterPro" id="IPR002509">
    <property type="entry name" value="NODB_dom"/>
</dbReference>
<dbReference type="InterPro" id="IPR050248">
    <property type="entry name" value="Polysacc_deacetylase_ArnD"/>
</dbReference>
<dbReference type="PROSITE" id="PS51677">
    <property type="entry name" value="NODB"/>
    <property type="match status" value="1"/>
</dbReference>
<evidence type="ECO:0000313" key="5">
    <source>
        <dbReference type="Proteomes" id="UP000294498"/>
    </source>
</evidence>
<dbReference type="Gene3D" id="3.20.20.370">
    <property type="entry name" value="Glycoside hydrolase/deacetylase"/>
    <property type="match status" value="1"/>
</dbReference>
<evidence type="ECO:0000259" key="3">
    <source>
        <dbReference type="PROSITE" id="PS51677"/>
    </source>
</evidence>
<feature type="domain" description="NodB homology" evidence="3">
    <location>
        <begin position="27"/>
        <end position="204"/>
    </location>
</feature>
<accession>A0A4R8DMY1</accession>
<keyword evidence="5" id="KW-1185">Reference proteome</keyword>
<organism evidence="4 5">
    <name type="scientific">Dinghuibacter silviterrae</name>
    <dbReference type="NCBI Taxonomy" id="1539049"/>
    <lineage>
        <taxon>Bacteria</taxon>
        <taxon>Pseudomonadati</taxon>
        <taxon>Bacteroidota</taxon>
        <taxon>Chitinophagia</taxon>
        <taxon>Chitinophagales</taxon>
        <taxon>Chitinophagaceae</taxon>
        <taxon>Dinghuibacter</taxon>
    </lineage>
</organism>
<evidence type="ECO:0000256" key="1">
    <source>
        <dbReference type="ARBA" id="ARBA00022723"/>
    </source>
</evidence>
<dbReference type="GO" id="GO:0005975">
    <property type="term" value="P:carbohydrate metabolic process"/>
    <property type="evidence" value="ECO:0007669"/>
    <property type="project" value="InterPro"/>
</dbReference>
<evidence type="ECO:0000313" key="4">
    <source>
        <dbReference type="EMBL" id="TDW99361.1"/>
    </source>
</evidence>
<dbReference type="Proteomes" id="UP000294498">
    <property type="component" value="Unassembled WGS sequence"/>
</dbReference>
<reference evidence="4 5" key="1">
    <citation type="submission" date="2019-03" db="EMBL/GenBank/DDBJ databases">
        <title>Genomic Encyclopedia of Type Strains, Phase IV (KMG-IV): sequencing the most valuable type-strain genomes for metagenomic binning, comparative biology and taxonomic classification.</title>
        <authorList>
            <person name="Goeker M."/>
        </authorList>
    </citation>
    <scope>NUCLEOTIDE SEQUENCE [LARGE SCALE GENOMIC DNA]</scope>
    <source>
        <strain evidence="4 5">DSM 100059</strain>
    </source>
</reference>
<sequence length="208" mass="24028">MLYLTTASWLLRQIYPGCLWRMPTKDKKVFLTFDDGPHPEATPFILEQLRKYGAKATFFCIGKNVADYPELYAQILAEGHRTGNHTYHHLNGWKTPDRQYFDDIIATRKLVDSPLFRPPYGRITRFQLAQLSKPALQMKAVMWTILSGDFDPEISSQKCVENVIRPLKNGAIVVFHDSKKAFPHVTYALPRVLDYLSENGYMMEKITI</sequence>
<dbReference type="PANTHER" id="PTHR10587">
    <property type="entry name" value="GLYCOSYL TRANSFERASE-RELATED"/>
    <property type="match status" value="1"/>
</dbReference>
<dbReference type="Pfam" id="PF01522">
    <property type="entry name" value="Polysacc_deac_1"/>
    <property type="match status" value="1"/>
</dbReference>
<protein>
    <submittedName>
        <fullName evidence="4">Peptidoglycan/xylan/chitin deacetylase (PgdA/CDA1 family)</fullName>
    </submittedName>
</protein>
<dbReference type="EMBL" id="SODV01000001">
    <property type="protein sequence ID" value="TDW99361.1"/>
    <property type="molecule type" value="Genomic_DNA"/>
</dbReference>
<dbReference type="RefSeq" id="WP_133989992.1">
    <property type="nucleotide sequence ID" value="NZ_SODV01000001.1"/>
</dbReference>
<dbReference type="InterPro" id="IPR011330">
    <property type="entry name" value="Glyco_hydro/deAcase_b/a-brl"/>
</dbReference>
<gene>
    <name evidence="4" type="ORF">EDB95_0370</name>
</gene>
<dbReference type="SUPFAM" id="SSF88713">
    <property type="entry name" value="Glycoside hydrolase/deacetylase"/>
    <property type="match status" value="1"/>
</dbReference>
<keyword evidence="2" id="KW-0378">Hydrolase</keyword>
<dbReference type="GO" id="GO:0016020">
    <property type="term" value="C:membrane"/>
    <property type="evidence" value="ECO:0007669"/>
    <property type="project" value="TreeGrafter"/>
</dbReference>
<dbReference type="OrthoDB" id="9812065at2"/>
<dbReference type="GO" id="GO:0016810">
    <property type="term" value="F:hydrolase activity, acting on carbon-nitrogen (but not peptide) bonds"/>
    <property type="evidence" value="ECO:0007669"/>
    <property type="project" value="InterPro"/>
</dbReference>
<dbReference type="CDD" id="cd10917">
    <property type="entry name" value="CE4_NodB_like_6s_7s"/>
    <property type="match status" value="1"/>
</dbReference>
<dbReference type="GO" id="GO:0046872">
    <property type="term" value="F:metal ion binding"/>
    <property type="evidence" value="ECO:0007669"/>
    <property type="project" value="UniProtKB-KW"/>
</dbReference>
<comment type="caution">
    <text evidence="4">The sequence shown here is derived from an EMBL/GenBank/DDBJ whole genome shotgun (WGS) entry which is preliminary data.</text>
</comment>
<name>A0A4R8DMY1_9BACT</name>
<evidence type="ECO:0000256" key="2">
    <source>
        <dbReference type="ARBA" id="ARBA00022801"/>
    </source>
</evidence>
<dbReference type="AlphaFoldDB" id="A0A4R8DMY1"/>
<proteinExistence type="predicted"/>
<keyword evidence="1" id="KW-0479">Metal-binding</keyword>